<evidence type="ECO:0000256" key="1">
    <source>
        <dbReference type="ARBA" id="ARBA00022987"/>
    </source>
</evidence>
<gene>
    <name evidence="4" type="ORF">ETD86_27425</name>
</gene>
<keyword evidence="5" id="KW-1185">Reference proteome</keyword>
<dbReference type="GO" id="GO:0031412">
    <property type="term" value="P:gas vesicle organization"/>
    <property type="evidence" value="ECO:0007669"/>
    <property type="project" value="InterPro"/>
</dbReference>
<dbReference type="Pfam" id="PF06386">
    <property type="entry name" value="GvpL_GvpF"/>
    <property type="match status" value="1"/>
</dbReference>
<reference evidence="4 5" key="1">
    <citation type="submission" date="2019-05" db="EMBL/GenBank/DDBJ databases">
        <title>Draft genome sequence of Nonomuraea turkmeniaca DSM 43926.</title>
        <authorList>
            <person name="Saricaoglu S."/>
            <person name="Isik K."/>
        </authorList>
    </citation>
    <scope>NUCLEOTIDE SEQUENCE [LARGE SCALE GENOMIC DNA]</scope>
    <source>
        <strain evidence="4 5">DSM 43926</strain>
    </source>
</reference>
<dbReference type="PANTHER" id="PTHR36852">
    <property type="entry name" value="PROTEIN GVPL 2"/>
    <property type="match status" value="1"/>
</dbReference>
<accession>A0A5S4FBP9</accession>
<comment type="subcellular location">
    <subcellularLocation>
        <location evidence="2">Gas vesicle</location>
    </subcellularLocation>
</comment>
<evidence type="ECO:0000256" key="3">
    <source>
        <dbReference type="ARBA" id="ARBA00035643"/>
    </source>
</evidence>
<name>A0A5S4FBP9_9ACTN</name>
<dbReference type="AlphaFoldDB" id="A0A5S4FBP9"/>
<comment type="similarity">
    <text evidence="3">Belongs to the gas vesicle GvpF/GvpL family.</text>
</comment>
<evidence type="ECO:0000313" key="5">
    <source>
        <dbReference type="Proteomes" id="UP000309128"/>
    </source>
</evidence>
<comment type="caution">
    <text evidence="4">The sequence shown here is derived from an EMBL/GenBank/DDBJ whole genome shotgun (WGS) entry which is preliminary data.</text>
</comment>
<dbReference type="GO" id="GO:0031411">
    <property type="term" value="C:gas vesicle"/>
    <property type="evidence" value="ECO:0007669"/>
    <property type="project" value="UniProtKB-SubCell"/>
</dbReference>
<sequence length="270" mass="29099">MGRSTKVTGASVPKQATRQGQTLASYVYGIVPADTKIPSNEGGLGDPAGKVRLARHGEIAALVSDVDVDQPLGRPGDFLAHERLCDAVAAKVAVLPFRFGAVVANDDAVVSELLEPHHDEFLEALSELEGQAEFIVKGRYVEQALMAEILAENSEAAALREAIRGTSEDATRNERIRLGEIIANTIEMKRATDTQMLTEALAGHYSQAVIREPTHEQDAVNVAMLVEMSDKQALERALGEFGEGWAGRVELRLLGPLAPYDFVIAQEEGT</sequence>
<organism evidence="4 5">
    <name type="scientific">Nonomuraea turkmeniaca</name>
    <dbReference type="NCBI Taxonomy" id="103838"/>
    <lineage>
        <taxon>Bacteria</taxon>
        <taxon>Bacillati</taxon>
        <taxon>Actinomycetota</taxon>
        <taxon>Actinomycetes</taxon>
        <taxon>Streptosporangiales</taxon>
        <taxon>Streptosporangiaceae</taxon>
        <taxon>Nonomuraea</taxon>
    </lineage>
</organism>
<proteinExistence type="inferred from homology"/>
<dbReference type="InterPro" id="IPR009430">
    <property type="entry name" value="GvpL/GvpF"/>
</dbReference>
<keyword evidence="1" id="KW-0304">Gas vesicle</keyword>
<protein>
    <submittedName>
        <fullName evidence="4">GvpL/GvpF family gas vesicle protein</fullName>
    </submittedName>
</protein>
<dbReference type="RefSeq" id="WP_138669036.1">
    <property type="nucleotide sequence ID" value="NZ_VCKY01000101.1"/>
</dbReference>
<dbReference type="PANTHER" id="PTHR36852:SF1">
    <property type="entry name" value="PROTEIN GVPL 2"/>
    <property type="match status" value="1"/>
</dbReference>
<evidence type="ECO:0000313" key="4">
    <source>
        <dbReference type="EMBL" id="TMR15343.1"/>
    </source>
</evidence>
<dbReference type="OrthoDB" id="3867411at2"/>
<dbReference type="EMBL" id="VCKY01000101">
    <property type="protein sequence ID" value="TMR15343.1"/>
    <property type="molecule type" value="Genomic_DNA"/>
</dbReference>
<dbReference type="Proteomes" id="UP000309128">
    <property type="component" value="Unassembled WGS sequence"/>
</dbReference>
<evidence type="ECO:0000256" key="2">
    <source>
        <dbReference type="ARBA" id="ARBA00035108"/>
    </source>
</evidence>